<sequence length="261" mass="28464">MKLLFIAVPLALILIACMALPTQGKNMKAEQFFEPSHVKLLNAINAGDKQAAQAIIDNGVALDVRGEHGITPLFWLAMETDKESLQLALELGANPDYPALVKKDRNEPKKEQLLAALAGSDKTDMMQVLLEHNASPNGVDAHKKPALFNAIANDKDDQIELLLKHDVDLNATDAMNTNAANYAALMLKYKYALLFISKGANFSAPSTTGGTVANSIEKDLRKKLVRPGTDNYEYVMEIKELLIEKGVSFPPPSPKEVRAAN</sequence>
<dbReference type="GO" id="GO:0005737">
    <property type="term" value="C:cytoplasm"/>
    <property type="evidence" value="ECO:0007669"/>
    <property type="project" value="TreeGrafter"/>
</dbReference>
<dbReference type="PANTHER" id="PTHR24198:SF165">
    <property type="entry name" value="ANKYRIN REPEAT-CONTAINING PROTEIN-RELATED"/>
    <property type="match status" value="1"/>
</dbReference>
<keyword evidence="2" id="KW-0040">ANK repeat</keyword>
<dbReference type="EMBL" id="PNCG01000011">
    <property type="protein sequence ID" value="TMP86739.1"/>
    <property type="molecule type" value="Genomic_DNA"/>
</dbReference>
<comment type="caution">
    <text evidence="4">The sequence shown here is derived from an EMBL/GenBank/DDBJ whole genome shotgun (WGS) entry which is preliminary data.</text>
</comment>
<dbReference type="PANTHER" id="PTHR24198">
    <property type="entry name" value="ANKYRIN REPEAT AND PROTEIN KINASE DOMAIN-CONTAINING PROTEIN"/>
    <property type="match status" value="1"/>
</dbReference>
<dbReference type="PROSITE" id="PS51257">
    <property type="entry name" value="PROKAR_LIPOPROTEIN"/>
    <property type="match status" value="1"/>
</dbReference>
<dbReference type="Proteomes" id="UP000305874">
    <property type="component" value="Unassembled WGS sequence"/>
</dbReference>
<reference evidence="4 5" key="1">
    <citation type="submission" date="2017-12" db="EMBL/GenBank/DDBJ databases">
        <authorList>
            <person name="Paulsen S."/>
            <person name="Gram L.K."/>
        </authorList>
    </citation>
    <scope>NUCLEOTIDE SEQUENCE [LARGE SCALE GENOMIC DNA]</scope>
    <source>
        <strain evidence="4 5">S2897</strain>
    </source>
</reference>
<dbReference type="InterPro" id="IPR036770">
    <property type="entry name" value="Ankyrin_rpt-contain_sf"/>
</dbReference>
<name>A0A5S3Z386_9GAMM</name>
<evidence type="ECO:0000256" key="3">
    <source>
        <dbReference type="SAM" id="SignalP"/>
    </source>
</evidence>
<evidence type="ECO:0000313" key="5">
    <source>
        <dbReference type="Proteomes" id="UP000305874"/>
    </source>
</evidence>
<dbReference type="AlphaFoldDB" id="A0A5S3Z386"/>
<evidence type="ECO:0000313" key="4">
    <source>
        <dbReference type="EMBL" id="TMP86739.1"/>
    </source>
</evidence>
<dbReference type="Gene3D" id="1.25.40.20">
    <property type="entry name" value="Ankyrin repeat-containing domain"/>
    <property type="match status" value="1"/>
</dbReference>
<evidence type="ECO:0000256" key="2">
    <source>
        <dbReference type="ARBA" id="ARBA00023043"/>
    </source>
</evidence>
<keyword evidence="3" id="KW-0732">Signal</keyword>
<organism evidence="4 5">
    <name type="scientific">Pseudoalteromonas ruthenica</name>
    <dbReference type="NCBI Taxonomy" id="151081"/>
    <lineage>
        <taxon>Bacteria</taxon>
        <taxon>Pseudomonadati</taxon>
        <taxon>Pseudomonadota</taxon>
        <taxon>Gammaproteobacteria</taxon>
        <taxon>Alteromonadales</taxon>
        <taxon>Pseudoalteromonadaceae</taxon>
        <taxon>Pseudoalteromonas</taxon>
    </lineage>
</organism>
<evidence type="ECO:0000256" key="1">
    <source>
        <dbReference type="ARBA" id="ARBA00022737"/>
    </source>
</evidence>
<gene>
    <name evidence="4" type="ORF">CWC05_12040</name>
</gene>
<accession>A0A5S3Z386</accession>
<reference evidence="5" key="2">
    <citation type="submission" date="2019-06" db="EMBL/GenBank/DDBJ databases">
        <title>Co-occurence of chitin degradation, pigmentation and bioactivity in marine Pseudoalteromonas.</title>
        <authorList>
            <person name="Sonnenschein E.C."/>
            <person name="Bech P.K."/>
        </authorList>
    </citation>
    <scope>NUCLEOTIDE SEQUENCE [LARGE SCALE GENOMIC DNA]</scope>
    <source>
        <strain evidence="5">S2897</strain>
    </source>
</reference>
<dbReference type="STRING" id="151081.TW72_01200"/>
<proteinExistence type="predicted"/>
<dbReference type="InterPro" id="IPR002110">
    <property type="entry name" value="Ankyrin_rpt"/>
</dbReference>
<protein>
    <submittedName>
        <fullName evidence="4">Ankyrin repeat domain-containing protein</fullName>
    </submittedName>
</protein>
<feature type="chain" id="PRO_5024309271" evidence="3">
    <location>
        <begin position="22"/>
        <end position="261"/>
    </location>
</feature>
<feature type="signal peptide" evidence="3">
    <location>
        <begin position="1"/>
        <end position="21"/>
    </location>
</feature>
<keyword evidence="1" id="KW-0677">Repeat</keyword>
<dbReference type="SUPFAM" id="SSF48403">
    <property type="entry name" value="Ankyrin repeat"/>
    <property type="match status" value="1"/>
</dbReference>
<dbReference type="SMART" id="SM00248">
    <property type="entry name" value="ANK"/>
    <property type="match status" value="4"/>
</dbReference>